<gene>
    <name evidence="8" type="ORF">PQR03_03620</name>
</gene>
<dbReference type="InterPro" id="IPR050189">
    <property type="entry name" value="MFS_Efflux_Transporters"/>
</dbReference>
<dbReference type="InterPro" id="IPR011701">
    <property type="entry name" value="MFS"/>
</dbReference>
<sequence>MDANQLAGSSARPALASDSALDAPLVSTGAAASRGPSWAAVLSVAVGSFAFVATEYMPVGLLPQIAHDLGVTPGTAGLMVTTPGIIAAISAPVLLLAAGRINRRLILLLLAALLVASNAISAIAPSFAVMLVGRALLGASLGGFWTVALGASGQLVREDQAARAGATIFMGITLATVIGVPLGTLIADLSSWRVSFFATAVLAGVALAAQAVFLPSLPPKAATRRDDFRAMLARSNVRRSLWMVGLLFGAHFAAYTYIAPFLERNAAFGPSWITAVLLGFGVVGFAANFAISALVTRHLKVSLLMLGALMAAALFALPMLQVSRVGVIAAVMAWGIAYGAIPLSLSIWMQWTSPERPEAGSSMFVSTVQTSIALGSLAGGAVVDHLSIASTMHFGGLLAVLSLLVIMTFSTRHASLKDVLDK</sequence>
<feature type="transmembrane region" description="Helical" evidence="6">
    <location>
        <begin position="168"/>
        <end position="190"/>
    </location>
</feature>
<organism evidence="8 9">
    <name type="scientific">Paraburkholderia phytofirmans</name>
    <dbReference type="NCBI Taxonomy" id="261302"/>
    <lineage>
        <taxon>Bacteria</taxon>
        <taxon>Pseudomonadati</taxon>
        <taxon>Pseudomonadota</taxon>
        <taxon>Betaproteobacteria</taxon>
        <taxon>Burkholderiales</taxon>
        <taxon>Burkholderiaceae</taxon>
        <taxon>Paraburkholderia</taxon>
    </lineage>
</organism>
<evidence type="ECO:0000256" key="1">
    <source>
        <dbReference type="ARBA" id="ARBA00004651"/>
    </source>
</evidence>
<feature type="transmembrane region" description="Helical" evidence="6">
    <location>
        <begin position="303"/>
        <end position="321"/>
    </location>
</feature>
<feature type="transmembrane region" description="Helical" evidence="6">
    <location>
        <begin position="196"/>
        <end position="219"/>
    </location>
</feature>
<feature type="transmembrane region" description="Helical" evidence="6">
    <location>
        <begin position="38"/>
        <end position="57"/>
    </location>
</feature>
<evidence type="ECO:0000256" key="4">
    <source>
        <dbReference type="ARBA" id="ARBA00022989"/>
    </source>
</evidence>
<name>A0ABW9BA87_9BURK</name>
<feature type="transmembrane region" description="Helical" evidence="6">
    <location>
        <begin position="388"/>
        <end position="409"/>
    </location>
</feature>
<reference evidence="8 9" key="1">
    <citation type="journal article" date="2024" name="Chem. Sci.">
        <title>Discovery of megapolipeptins by genome mining of a Burkholderiales bacteria collection.</title>
        <authorList>
            <person name="Paulo B.S."/>
            <person name="Recchia M.J.J."/>
            <person name="Lee S."/>
            <person name="Fergusson C.H."/>
            <person name="Romanowski S.B."/>
            <person name="Hernandez A."/>
            <person name="Krull N."/>
            <person name="Liu D.Y."/>
            <person name="Cavanagh H."/>
            <person name="Bos A."/>
            <person name="Gray C.A."/>
            <person name="Murphy B.T."/>
            <person name="Linington R.G."/>
            <person name="Eustaquio A.S."/>
        </authorList>
    </citation>
    <scope>NUCLEOTIDE SEQUENCE [LARGE SCALE GENOMIC DNA]</scope>
    <source>
        <strain evidence="8 9">RL17-351-BIE-A</strain>
    </source>
</reference>
<evidence type="ECO:0000256" key="5">
    <source>
        <dbReference type="ARBA" id="ARBA00023136"/>
    </source>
</evidence>
<evidence type="ECO:0000256" key="6">
    <source>
        <dbReference type="SAM" id="Phobius"/>
    </source>
</evidence>
<feature type="transmembrane region" description="Helical" evidence="6">
    <location>
        <begin position="363"/>
        <end position="382"/>
    </location>
</feature>
<keyword evidence="5 6" id="KW-0472">Membrane</keyword>
<protein>
    <submittedName>
        <fullName evidence="8">MFS transporter</fullName>
    </submittedName>
</protein>
<feature type="domain" description="Major facilitator superfamily (MFS) profile" evidence="7">
    <location>
        <begin position="40"/>
        <end position="414"/>
    </location>
</feature>
<feature type="transmembrane region" description="Helical" evidence="6">
    <location>
        <begin position="77"/>
        <end position="98"/>
    </location>
</feature>
<dbReference type="PANTHER" id="PTHR43124:SF3">
    <property type="entry name" value="CHLORAMPHENICOL EFFLUX PUMP RV0191"/>
    <property type="match status" value="1"/>
</dbReference>
<dbReference type="PROSITE" id="PS50850">
    <property type="entry name" value="MFS"/>
    <property type="match status" value="1"/>
</dbReference>
<evidence type="ECO:0000256" key="3">
    <source>
        <dbReference type="ARBA" id="ARBA00022692"/>
    </source>
</evidence>
<keyword evidence="3 6" id="KW-0812">Transmembrane</keyword>
<evidence type="ECO:0000313" key="9">
    <source>
        <dbReference type="Proteomes" id="UP001629274"/>
    </source>
</evidence>
<feature type="transmembrane region" description="Helical" evidence="6">
    <location>
        <begin position="105"/>
        <end position="129"/>
    </location>
</feature>
<dbReference type="Proteomes" id="UP001629274">
    <property type="component" value="Unassembled WGS sequence"/>
</dbReference>
<evidence type="ECO:0000259" key="7">
    <source>
        <dbReference type="PROSITE" id="PS50850"/>
    </source>
</evidence>
<keyword evidence="4 6" id="KW-1133">Transmembrane helix</keyword>
<evidence type="ECO:0000256" key="2">
    <source>
        <dbReference type="ARBA" id="ARBA00022475"/>
    </source>
</evidence>
<evidence type="ECO:0000313" key="8">
    <source>
        <dbReference type="EMBL" id="MFM0237212.1"/>
    </source>
</evidence>
<dbReference type="PANTHER" id="PTHR43124">
    <property type="entry name" value="PURINE EFFLUX PUMP PBUE"/>
    <property type="match status" value="1"/>
</dbReference>
<comment type="caution">
    <text evidence="8">The sequence shown here is derived from an EMBL/GenBank/DDBJ whole genome shotgun (WGS) entry which is preliminary data.</text>
</comment>
<dbReference type="RefSeq" id="WP_408261725.1">
    <property type="nucleotide sequence ID" value="NZ_JAQQCK010000005.1"/>
</dbReference>
<dbReference type="InterPro" id="IPR036259">
    <property type="entry name" value="MFS_trans_sf"/>
</dbReference>
<comment type="subcellular location">
    <subcellularLocation>
        <location evidence="1">Cell membrane</location>
        <topology evidence="1">Multi-pass membrane protein</topology>
    </subcellularLocation>
</comment>
<dbReference type="EMBL" id="JAQQDR010000001">
    <property type="protein sequence ID" value="MFM0237212.1"/>
    <property type="molecule type" value="Genomic_DNA"/>
</dbReference>
<dbReference type="CDD" id="cd17324">
    <property type="entry name" value="MFS_NepI_like"/>
    <property type="match status" value="1"/>
</dbReference>
<proteinExistence type="predicted"/>
<dbReference type="Gene3D" id="1.20.1250.20">
    <property type="entry name" value="MFS general substrate transporter like domains"/>
    <property type="match status" value="1"/>
</dbReference>
<dbReference type="InterPro" id="IPR020846">
    <property type="entry name" value="MFS_dom"/>
</dbReference>
<feature type="transmembrane region" description="Helical" evidence="6">
    <location>
        <begin position="240"/>
        <end position="259"/>
    </location>
</feature>
<dbReference type="Pfam" id="PF07690">
    <property type="entry name" value="MFS_1"/>
    <property type="match status" value="1"/>
</dbReference>
<keyword evidence="2" id="KW-1003">Cell membrane</keyword>
<feature type="transmembrane region" description="Helical" evidence="6">
    <location>
        <begin position="135"/>
        <end position="156"/>
    </location>
</feature>
<feature type="transmembrane region" description="Helical" evidence="6">
    <location>
        <begin position="271"/>
        <end position="291"/>
    </location>
</feature>
<keyword evidence="9" id="KW-1185">Reference proteome</keyword>
<feature type="transmembrane region" description="Helical" evidence="6">
    <location>
        <begin position="327"/>
        <end position="351"/>
    </location>
</feature>
<accession>A0ABW9BA87</accession>
<dbReference type="SUPFAM" id="SSF103473">
    <property type="entry name" value="MFS general substrate transporter"/>
    <property type="match status" value="1"/>
</dbReference>